<dbReference type="OrthoDB" id="3176171at2759"/>
<dbReference type="SMART" id="SM00129">
    <property type="entry name" value="KISc"/>
    <property type="match status" value="1"/>
</dbReference>
<dbReference type="InterPro" id="IPR001752">
    <property type="entry name" value="Kinesin_motor_dom"/>
</dbReference>
<evidence type="ECO:0000256" key="2">
    <source>
        <dbReference type="ARBA" id="ARBA00022840"/>
    </source>
</evidence>
<evidence type="ECO:0000313" key="12">
    <source>
        <dbReference type="Proteomes" id="UP000747110"/>
    </source>
</evidence>
<feature type="domain" description="Kinesin motor" evidence="8">
    <location>
        <begin position="78"/>
        <end position="402"/>
    </location>
</feature>
<feature type="binding site" evidence="5">
    <location>
        <begin position="164"/>
        <end position="171"/>
    </location>
    <ligand>
        <name>ATP</name>
        <dbReference type="ChEBI" id="CHEBI:30616"/>
    </ligand>
</feature>
<keyword evidence="3 6" id="KW-0175">Coiled coil</keyword>
<keyword evidence="4 5" id="KW-0505">Motor protein</keyword>
<evidence type="ECO:0000313" key="11">
    <source>
        <dbReference type="Proteomes" id="UP000722791"/>
    </source>
</evidence>
<keyword evidence="12" id="KW-1185">Reference proteome</keyword>
<evidence type="ECO:0000256" key="5">
    <source>
        <dbReference type="PROSITE-ProRule" id="PRU00283"/>
    </source>
</evidence>
<feature type="coiled-coil region" evidence="6">
    <location>
        <begin position="560"/>
        <end position="662"/>
    </location>
</feature>
<feature type="coiled-coil region" evidence="6">
    <location>
        <begin position="734"/>
        <end position="795"/>
    </location>
</feature>
<dbReference type="PROSITE" id="PS50067">
    <property type="entry name" value="KINESIN_MOTOR_2"/>
    <property type="match status" value="1"/>
</dbReference>
<dbReference type="GO" id="GO:0005524">
    <property type="term" value="F:ATP binding"/>
    <property type="evidence" value="ECO:0007669"/>
    <property type="project" value="UniProtKB-UniRule"/>
</dbReference>
<organism evidence="10 11">
    <name type="scientific">Volvox reticuliferus</name>
    <dbReference type="NCBI Taxonomy" id="1737510"/>
    <lineage>
        <taxon>Eukaryota</taxon>
        <taxon>Viridiplantae</taxon>
        <taxon>Chlorophyta</taxon>
        <taxon>core chlorophytes</taxon>
        <taxon>Chlorophyceae</taxon>
        <taxon>CS clade</taxon>
        <taxon>Chlamydomonadales</taxon>
        <taxon>Volvocaceae</taxon>
        <taxon>Volvox</taxon>
    </lineage>
</organism>
<dbReference type="Proteomes" id="UP000747110">
    <property type="component" value="Unassembled WGS sequence"/>
</dbReference>
<sequence>MKSTFKTPARLFTGRGMLDAENHEANVTTPKGTAKTPHSGIHFSQLRQTLTCIKARSLVINETSTSIKRRFSPRHSDSVKVFVRVKPVLEDDLRQGRTKEALDVCEKDGKRGVVLPAANSKENWFADFDGVLDDATNQEVFDAIGGDLLRQFLSGINVSIMAYGQTGSGKTYTMFGCKEPDAQVQGLLHLVLNRIEEQICLRTHLTRLSAAVFEVYNDELFSLLDVGGVERKPMSRGVVEYCQHRPKQVKDVSELLGLVLEALDLRARDATVRNATSSRSHAFVKLRLEQMAALADEPGVDSTLFLVDLAGSESMSNASSSTQQNETIHINKSLQALERVVNSLSNCSMHVPYRDSLLTQVLQEGLNPQKARVALVTTVSRFLTDVHVTKSTLMFAQRARNIRTFAQVNMAAKRPPQLCPEEIYGQLQNMQAINNKLRQQLADLESSQGRLQGRSQHVEAMREELARLSELHSELQRTNARQQNEAEAALELERAAHAATRLQLVEMQQCNGELQEAAAAAEAEARAVARSTAELKCRLHECQLQVVRLNGELAGAQSLAEQVQMHHRAAEQQLVQAKEQLTVLKGQLAAAQADNVEQQREMQQQVAQVQARADASHNIEVITYQTSIRDLQQQLQEANADAVGLAQELALTKQQLEQLQLRVMDSQTVAAAVLQQQQENQQQEEGVPEGDRLELVLQEGLTDEEIEAGDEGAGAEGAEADLQWESSDGAIALMNELEATQAQLQARTSQLEEVERQLAASREQMAHIAMAEKLLAEARSEGASLRQQLTEARAAAAAAAQEARTAAEAAAAARFLPLQTECERLRAMCSLSEQQLGRLQMECERLRAEDGESRENVLRLQAECERLREAAARAESEASERQARLEALQAERDTGPRVDAMKQLQERVRLLEVEKKRAETDHKGQLELKDKLIHQLENMTEQLQSEVTKLRNDAIGAVAVAVQLGDSLGFASGPGGVGSSPFSGQQLQLHHSASRSEPGASPGTVAEDSSCAALSSSAPPSRAPSGGGILLLNRTTTGSAAALARTNSRATGSVPLSALSTPPPAPRFIPPQPPSPVTLPSAASKAAVASALAATPPKPEVCGPDASADATIIDLTLERTAGPREPKLTPSSCPPLDDGLVLVMRGQHHPDELKLATNAVRNQMNY</sequence>
<evidence type="ECO:0000256" key="1">
    <source>
        <dbReference type="ARBA" id="ARBA00022741"/>
    </source>
</evidence>
<dbReference type="GO" id="GO:0007018">
    <property type="term" value="P:microtubule-based movement"/>
    <property type="evidence" value="ECO:0007669"/>
    <property type="project" value="InterPro"/>
</dbReference>
<dbReference type="PANTHER" id="PTHR47968:SF75">
    <property type="entry name" value="CENTROMERE-ASSOCIATED PROTEIN E"/>
    <property type="match status" value="1"/>
</dbReference>
<dbReference type="InterPro" id="IPR027640">
    <property type="entry name" value="Kinesin-like_fam"/>
</dbReference>
<dbReference type="EMBL" id="BNCQ01000006">
    <property type="protein sequence ID" value="GIL99229.1"/>
    <property type="molecule type" value="Genomic_DNA"/>
</dbReference>
<dbReference type="EMBL" id="BNCP01000004">
    <property type="protein sequence ID" value="GIL72746.1"/>
    <property type="molecule type" value="Genomic_DNA"/>
</dbReference>
<evidence type="ECO:0000313" key="9">
    <source>
        <dbReference type="EMBL" id="GIL72746.1"/>
    </source>
</evidence>
<feature type="coiled-coil region" evidence="6">
    <location>
        <begin position="829"/>
        <end position="953"/>
    </location>
</feature>
<evidence type="ECO:0000256" key="6">
    <source>
        <dbReference type="SAM" id="Coils"/>
    </source>
</evidence>
<protein>
    <recommendedName>
        <fullName evidence="8">Kinesin motor domain-containing protein</fullName>
    </recommendedName>
</protein>
<evidence type="ECO:0000256" key="7">
    <source>
        <dbReference type="SAM" id="MobiDB-lite"/>
    </source>
</evidence>
<dbReference type="SUPFAM" id="SSF52540">
    <property type="entry name" value="P-loop containing nucleoside triphosphate hydrolases"/>
    <property type="match status" value="1"/>
</dbReference>
<dbReference type="PRINTS" id="PR00380">
    <property type="entry name" value="KINESINHEAVY"/>
</dbReference>
<dbReference type="PROSITE" id="PS00411">
    <property type="entry name" value="KINESIN_MOTOR_1"/>
    <property type="match status" value="1"/>
</dbReference>
<gene>
    <name evidence="9" type="ORF">Vretifemale_3041</name>
    <name evidence="10" type="ORF">Vretimale_4457</name>
</gene>
<evidence type="ECO:0000259" key="8">
    <source>
        <dbReference type="PROSITE" id="PS50067"/>
    </source>
</evidence>
<dbReference type="GO" id="GO:0008017">
    <property type="term" value="F:microtubule binding"/>
    <property type="evidence" value="ECO:0007669"/>
    <property type="project" value="InterPro"/>
</dbReference>
<evidence type="ECO:0000313" key="10">
    <source>
        <dbReference type="EMBL" id="GIL99229.1"/>
    </source>
</evidence>
<feature type="region of interest" description="Disordered" evidence="7">
    <location>
        <begin position="976"/>
        <end position="1032"/>
    </location>
</feature>
<dbReference type="AlphaFoldDB" id="A0A8J4DAW0"/>
<keyword evidence="2 5" id="KW-0067">ATP-binding</keyword>
<dbReference type="InterPro" id="IPR019821">
    <property type="entry name" value="Kinesin_motor_CS"/>
</dbReference>
<dbReference type="Pfam" id="PF00225">
    <property type="entry name" value="Kinesin"/>
    <property type="match status" value="1"/>
</dbReference>
<reference evidence="10" key="1">
    <citation type="journal article" date="2021" name="Proc. Natl. Acad. Sci. U.S.A.">
        <title>Three genomes in the algal genus Volvox reveal the fate of a haploid sex-determining region after a transition to homothallism.</title>
        <authorList>
            <person name="Yamamoto K."/>
            <person name="Hamaji T."/>
            <person name="Kawai-Toyooka H."/>
            <person name="Matsuzaki R."/>
            <person name="Takahashi F."/>
            <person name="Nishimura Y."/>
            <person name="Kawachi M."/>
            <person name="Noguchi H."/>
            <person name="Minakuchi Y."/>
            <person name="Umen J.G."/>
            <person name="Toyoda A."/>
            <person name="Nozaki H."/>
        </authorList>
    </citation>
    <scope>NUCLEOTIDE SEQUENCE</scope>
    <source>
        <strain evidence="10">NIES-3785</strain>
        <strain evidence="9">NIES-3786</strain>
    </source>
</reference>
<dbReference type="PANTHER" id="PTHR47968">
    <property type="entry name" value="CENTROMERE PROTEIN E"/>
    <property type="match status" value="1"/>
</dbReference>
<comment type="caution">
    <text evidence="10">The sequence shown here is derived from an EMBL/GenBank/DDBJ whole genome shotgun (WGS) entry which is preliminary data.</text>
</comment>
<dbReference type="GO" id="GO:0003777">
    <property type="term" value="F:microtubule motor activity"/>
    <property type="evidence" value="ECO:0007669"/>
    <property type="project" value="InterPro"/>
</dbReference>
<name>A0A8J4DAW0_9CHLO</name>
<dbReference type="InterPro" id="IPR036961">
    <property type="entry name" value="Kinesin_motor_dom_sf"/>
</dbReference>
<feature type="compositionally biased region" description="Low complexity" evidence="7">
    <location>
        <begin position="1009"/>
        <end position="1024"/>
    </location>
</feature>
<keyword evidence="1 5" id="KW-0547">Nucleotide-binding</keyword>
<dbReference type="Proteomes" id="UP000722791">
    <property type="component" value="Unassembled WGS sequence"/>
</dbReference>
<accession>A0A8J4DAW0</accession>
<proteinExistence type="inferred from homology"/>
<feature type="coiled-coil region" evidence="6">
    <location>
        <begin position="427"/>
        <end position="524"/>
    </location>
</feature>
<evidence type="ECO:0000256" key="3">
    <source>
        <dbReference type="ARBA" id="ARBA00023054"/>
    </source>
</evidence>
<evidence type="ECO:0000256" key="4">
    <source>
        <dbReference type="ARBA" id="ARBA00023175"/>
    </source>
</evidence>
<dbReference type="InterPro" id="IPR027417">
    <property type="entry name" value="P-loop_NTPase"/>
</dbReference>
<comment type="similarity">
    <text evidence="5">Belongs to the TRAFAC class myosin-kinesin ATPase superfamily. Kinesin family.</text>
</comment>
<dbReference type="Gene3D" id="3.40.850.10">
    <property type="entry name" value="Kinesin motor domain"/>
    <property type="match status" value="1"/>
</dbReference>